<dbReference type="AlphaFoldDB" id="A0A239AV53"/>
<organism evidence="2 3">
    <name type="scientific">Humidesulfovibrio mexicanus</name>
    <dbReference type="NCBI Taxonomy" id="147047"/>
    <lineage>
        <taxon>Bacteria</taxon>
        <taxon>Pseudomonadati</taxon>
        <taxon>Thermodesulfobacteriota</taxon>
        <taxon>Desulfovibrionia</taxon>
        <taxon>Desulfovibrionales</taxon>
        <taxon>Desulfovibrionaceae</taxon>
        <taxon>Humidesulfovibrio</taxon>
    </lineage>
</organism>
<feature type="domain" description="Phage head morphogenesis" evidence="1">
    <location>
        <begin position="158"/>
        <end position="263"/>
    </location>
</feature>
<evidence type="ECO:0000259" key="1">
    <source>
        <dbReference type="Pfam" id="PF04233"/>
    </source>
</evidence>
<reference evidence="2 3" key="1">
    <citation type="submission" date="2017-06" db="EMBL/GenBank/DDBJ databases">
        <authorList>
            <person name="Kim H.J."/>
            <person name="Triplett B.A."/>
        </authorList>
    </citation>
    <scope>NUCLEOTIDE SEQUENCE [LARGE SCALE GENOMIC DNA]</scope>
    <source>
        <strain evidence="2 3">DSM 13116</strain>
    </source>
</reference>
<gene>
    <name evidence="2" type="ORF">SAMN04488503_2240</name>
</gene>
<dbReference type="Proteomes" id="UP000198324">
    <property type="component" value="Unassembled WGS sequence"/>
</dbReference>
<evidence type="ECO:0000313" key="2">
    <source>
        <dbReference type="EMBL" id="SNR99460.1"/>
    </source>
</evidence>
<accession>A0A239AV53</accession>
<dbReference type="Pfam" id="PF04233">
    <property type="entry name" value="Phage_Mu_F"/>
    <property type="match status" value="1"/>
</dbReference>
<dbReference type="EMBL" id="FZOC01000004">
    <property type="protein sequence ID" value="SNR99460.1"/>
    <property type="molecule type" value="Genomic_DNA"/>
</dbReference>
<dbReference type="RefSeq" id="WP_089274445.1">
    <property type="nucleotide sequence ID" value="NZ_FZOC01000004.1"/>
</dbReference>
<proteinExistence type="predicted"/>
<name>A0A239AV53_9BACT</name>
<keyword evidence="3" id="KW-1185">Reference proteome</keyword>
<dbReference type="InterPro" id="IPR006528">
    <property type="entry name" value="Phage_head_morphogenesis_dom"/>
</dbReference>
<protein>
    <submittedName>
        <fullName evidence="2">Phage Mu protein F like protein</fullName>
    </submittedName>
</protein>
<dbReference type="OrthoDB" id="2110325at2"/>
<evidence type="ECO:0000313" key="3">
    <source>
        <dbReference type="Proteomes" id="UP000198324"/>
    </source>
</evidence>
<sequence>MSRNIQDTMGLYRLARNVNWRLQLDALEDAGVRNIEAALAVARADLQAQMEGEVAQGILEGTMGEDQLTAWLDDMTLAVRQALTGQLTEMTTQTAQASLVEHAAILSIDGAIPGVNTVAMTEARIRTFFQETPLGGRIIGEWVDRTFSGAMQRSMLTELRAGALLGEGYPALSARLADGMGLAERDAITLARTFVQTANVEASMATAQANSDIVTTWRWCATLEPGFHATGRGTCLRCAALDGKEFKLGEGPPIPLHPRCRCVPLYGTVSWRELGVDLPELKRAMRPYTMRPDENIDAGLRRTIIESGFHDGDYGTWFEKQNDAFKLNVLGPQRFDLVKAGRATLGDMVDGNGALRTLAELQK</sequence>